<dbReference type="GO" id="GO:0016903">
    <property type="term" value="F:oxidoreductase activity, acting on the aldehyde or oxo group of donors"/>
    <property type="evidence" value="ECO:0007669"/>
    <property type="project" value="InterPro"/>
</dbReference>
<evidence type="ECO:0000259" key="2">
    <source>
        <dbReference type="Pfam" id="PF01558"/>
    </source>
</evidence>
<gene>
    <name evidence="4" type="ORF">CLG85_04195</name>
</gene>
<dbReference type="Pfam" id="PF20169">
    <property type="entry name" value="DUF6537"/>
    <property type="match status" value="1"/>
</dbReference>
<feature type="domain" description="DUF6537" evidence="3">
    <location>
        <begin position="936"/>
        <end position="1136"/>
    </location>
</feature>
<proteinExistence type="predicted"/>
<dbReference type="Pfam" id="PF01558">
    <property type="entry name" value="POR"/>
    <property type="match status" value="1"/>
</dbReference>
<dbReference type="SUPFAM" id="SSF53323">
    <property type="entry name" value="Pyruvate-ferredoxin oxidoreductase, PFOR, domain III"/>
    <property type="match status" value="1"/>
</dbReference>
<dbReference type="InterPro" id="IPR029061">
    <property type="entry name" value="THDP-binding"/>
</dbReference>
<keyword evidence="4" id="KW-0670">Pyruvate</keyword>
<dbReference type="OrthoDB" id="9803617at2"/>
<evidence type="ECO:0000256" key="1">
    <source>
        <dbReference type="ARBA" id="ARBA00023002"/>
    </source>
</evidence>
<dbReference type="SUPFAM" id="SSF52518">
    <property type="entry name" value="Thiamin diphosphate-binding fold (THDP-binding)"/>
    <property type="match status" value="2"/>
</dbReference>
<keyword evidence="1" id="KW-0560">Oxidoreductase</keyword>
<dbReference type="NCBIfam" id="NF009589">
    <property type="entry name" value="PRK13030.1"/>
    <property type="match status" value="1"/>
</dbReference>
<dbReference type="EMBL" id="NTHN01000049">
    <property type="protein sequence ID" value="PBD20400.1"/>
    <property type="molecule type" value="Genomic_DNA"/>
</dbReference>
<dbReference type="CDD" id="cd07034">
    <property type="entry name" value="TPP_PYR_PFOR_IOR-alpha_like"/>
    <property type="match status" value="1"/>
</dbReference>
<dbReference type="Gene3D" id="3.40.50.970">
    <property type="match status" value="1"/>
</dbReference>
<name>A0A2A3K168_9RHOB</name>
<dbReference type="AlphaFoldDB" id="A0A2A3K168"/>
<dbReference type="InterPro" id="IPR019752">
    <property type="entry name" value="Pyrv/ketoisovalerate_OxRed_cat"/>
</dbReference>
<reference evidence="4" key="1">
    <citation type="submission" date="2017-09" db="EMBL/GenBank/DDBJ databases">
        <title>Yangia sp. SAOS 153D whole genome sequencing.</title>
        <authorList>
            <person name="Verma A."/>
            <person name="Krishnamurthi S."/>
        </authorList>
    </citation>
    <scope>NUCLEOTIDE SEQUENCE [LARGE SCALE GENOMIC DNA]</scope>
    <source>
        <strain evidence="4">SAOS 153D</strain>
    </source>
</reference>
<dbReference type="Gene3D" id="3.40.920.10">
    <property type="entry name" value="Pyruvate-ferredoxin oxidoreductase, PFOR, domain III"/>
    <property type="match status" value="1"/>
</dbReference>
<dbReference type="InterPro" id="IPR002869">
    <property type="entry name" value="Pyrv_flavodox_OxRed_cen"/>
</dbReference>
<dbReference type="InterPro" id="IPR046667">
    <property type="entry name" value="DUF6537"/>
</dbReference>
<organism evidence="4">
    <name type="scientific">Alloyangia mangrovi</name>
    <dbReference type="NCBI Taxonomy" id="1779329"/>
    <lineage>
        <taxon>Bacteria</taxon>
        <taxon>Pseudomonadati</taxon>
        <taxon>Pseudomonadota</taxon>
        <taxon>Alphaproteobacteria</taxon>
        <taxon>Rhodobacterales</taxon>
        <taxon>Roseobacteraceae</taxon>
        <taxon>Alloyangia</taxon>
    </lineage>
</organism>
<comment type="caution">
    <text evidence="4">The sequence shown here is derived from an EMBL/GenBank/DDBJ whole genome shotgun (WGS) entry which is preliminary data.</text>
</comment>
<evidence type="ECO:0000259" key="3">
    <source>
        <dbReference type="Pfam" id="PF20169"/>
    </source>
</evidence>
<sequence length="1153" mass="124759">MTDQTPILRDYELSDRYTRTEGRVFLTGTQAILRIALDQARRDKAAGLDTRGFISGYRGSPVGGIDLEVARNRALVDAGGIGFVPAVNEELAATQIIGTQQVETDPDRTCAGVFGLWYGKGPGVDRAGDALKHGNAYGSSPHGGVLVVAGDDHGCVSSSMPHQSDVAFMNFFMPTINPANVAEFLSFAEWGYALSRFSGMWVGFKAISETVESGMSFELPKPRSFVAPDFEPPESGLHYRWPDLPGPQIEERMEAKKAAVLAFARANPIDHSEWGHEAHFGIVTTGKSHLDVLEALRLLGIDEVRAAEIGLDIYKVGMVWPLEHHGALAFAKDKRELLVIEEKRGIIESQLKEHFYDFPGQKPKRMVGKRDEAGNRLIPWTHELGAVMLARHIAARLERNFPDLDLVSKAADVVPAPAPILVEGAARTPYFCSGCPHNTSTKVPEGSQALAGIGCHFMASWMNRNTTSLIQMGGEGVNWVSRSNFNGNRHIFQNLGDGTYYHSGSLAVRQAIAAGTNITYKILFNDAVAMTGGQHVDGPLSVAAIAQSMVSEGAKKVVVVSDDPEALRREGLPAGVPVEHRRDLDRVQRELREIPGTTVLIYQQTCATEKRRLRKRGKMEDPKKFAVINPLVCEGCGDCSVESNCLSVEPLETEFGRKRKINLNTCNKDFTCLNGFCPSFVTVEGATLKKASAAGKEELARLQAALPQPELPALSQPWDILVTGVGGTGVVTVGQLIAMAANLEQKGASVLDFMGFAQKFGPVLSYLRVAASEAALNQVKIEPSSAHALIGCDLVVSSSPKASATYRKGETRAVINTAVMPTGDLVQNRDADLNAGARLEAIRATVDAASLQSFDANSLAEALLGDSVFANVMILGAAWQAGLVPLGLEALMRAIELNGVKPEQNKDAFTWGRVLVHDRAAVERVANLPASPVLTLDEMIARRAEFLTGYQNAAWAGVYLREIGKVREAETAATGAAGALTEAAAKGLFKLMSYKDEYEVARLHTQTGFHEGLAARFEGPFRVVHHMAPPVLSRGTDARGRPLKRAFGPWMRPALRVLAKMKPLRGTAFDPFGHSDERKMERDLITEYRALLGRLVSGLGVENRDTRAAKAALVMEIRGFGPVKQAAAARVRAQMAEGLADSSTQIHKDSTIM</sequence>
<accession>A0A2A3K168</accession>
<evidence type="ECO:0000313" key="4">
    <source>
        <dbReference type="EMBL" id="PBD20400.1"/>
    </source>
</evidence>
<dbReference type="InterPro" id="IPR051457">
    <property type="entry name" value="2-oxoacid:Fd_oxidoreductase"/>
</dbReference>
<dbReference type="InterPro" id="IPR002880">
    <property type="entry name" value="Pyrv_Fd/Flavodoxin_OxRdtase_N"/>
</dbReference>
<dbReference type="NCBIfam" id="NF009588">
    <property type="entry name" value="PRK13029.1"/>
    <property type="match status" value="1"/>
</dbReference>
<feature type="domain" description="Pyruvate/ketoisovalerate oxidoreductase catalytic" evidence="2">
    <location>
        <begin position="726"/>
        <end position="912"/>
    </location>
</feature>
<dbReference type="PANTHER" id="PTHR48084">
    <property type="entry name" value="2-OXOGLUTARATE OXIDOREDUCTASE SUBUNIT KORB-RELATED"/>
    <property type="match status" value="1"/>
</dbReference>
<protein>
    <submittedName>
        <fullName evidence="4">Pyruvate ferredoxin oxidoreductase</fullName>
    </submittedName>
</protein>
<dbReference type="PANTHER" id="PTHR48084:SF3">
    <property type="entry name" value="SUBUNIT OF PYRUVATE:FLAVODOXIN OXIDOREDUCTASE"/>
    <property type="match status" value="1"/>
</dbReference>